<organism evidence="1 2">
    <name type="scientific">Pyropia yezoensis</name>
    <name type="common">Susabi-nori</name>
    <name type="synonym">Porphyra yezoensis</name>
    <dbReference type="NCBI Taxonomy" id="2788"/>
    <lineage>
        <taxon>Eukaryota</taxon>
        <taxon>Rhodophyta</taxon>
        <taxon>Bangiophyceae</taxon>
        <taxon>Bangiales</taxon>
        <taxon>Bangiaceae</taxon>
        <taxon>Pyropia</taxon>
    </lineage>
</organism>
<accession>A0ACC3BJC1</accession>
<evidence type="ECO:0000313" key="2">
    <source>
        <dbReference type="Proteomes" id="UP000798662"/>
    </source>
</evidence>
<name>A0ACC3BJC1_PYRYE</name>
<evidence type="ECO:0000313" key="1">
    <source>
        <dbReference type="EMBL" id="KAK1857846.1"/>
    </source>
</evidence>
<dbReference type="Proteomes" id="UP000798662">
    <property type="component" value="Chromosome 1"/>
</dbReference>
<comment type="caution">
    <text evidence="1">The sequence shown here is derived from an EMBL/GenBank/DDBJ whole genome shotgun (WGS) entry which is preliminary data.</text>
</comment>
<proteinExistence type="predicted"/>
<gene>
    <name evidence="1" type="ORF">I4F81_000460</name>
</gene>
<protein>
    <submittedName>
        <fullName evidence="1">Uncharacterized protein</fullName>
    </submittedName>
</protein>
<keyword evidence="2" id="KW-1185">Reference proteome</keyword>
<dbReference type="EMBL" id="CM020618">
    <property type="protein sequence ID" value="KAK1857846.1"/>
    <property type="molecule type" value="Genomic_DNA"/>
</dbReference>
<sequence>MPSSAAPRCRAAVARRRGHPRVLGIDGTRRARPVGVAAAVRVATAALRSSTGVGVAAGAPAGVDGRRRRPAAEAATAAAAAAVAAAVVATAAAAATAAVAPGAAADSPQAAGWGTSKWRPPSNPPLPHPFTSCSTALARGVCDWVVGSDSRAPAGRNAGGAASAGRLLSSGGGGHRSRGHHSTHGLIRVAATVAATTADAVTASTTAATKTAAAADAPLG</sequence>
<reference evidence="1" key="1">
    <citation type="submission" date="2019-11" db="EMBL/GenBank/DDBJ databases">
        <title>Nori genome reveals adaptations in red seaweeds to the harsh intertidal environment.</title>
        <authorList>
            <person name="Wang D."/>
            <person name="Mao Y."/>
        </authorList>
    </citation>
    <scope>NUCLEOTIDE SEQUENCE</scope>
    <source>
        <tissue evidence="1">Gametophyte</tissue>
    </source>
</reference>